<dbReference type="AlphaFoldDB" id="A0A1H6XXZ1"/>
<sequence length="66" mass="7780">MRGNTYGREYEKQPEFPKELALLIARKAHRMAERFEDQCLDTMIRDAKRALRRGTDPLVIATQMEL</sequence>
<name>A0A1H6XXZ1_9PSED</name>
<protein>
    <submittedName>
        <fullName evidence="1">Uncharacterized protein</fullName>
    </submittedName>
</protein>
<evidence type="ECO:0000313" key="1">
    <source>
        <dbReference type="EMBL" id="SEJ33909.1"/>
    </source>
</evidence>
<dbReference type="Proteomes" id="UP000242930">
    <property type="component" value="Unassembled WGS sequence"/>
</dbReference>
<keyword evidence="2" id="KW-1185">Reference proteome</keyword>
<dbReference type="OrthoDB" id="6999226at2"/>
<organism evidence="1 2">
    <name type="scientific">Pseudomonas linyingensis</name>
    <dbReference type="NCBI Taxonomy" id="915471"/>
    <lineage>
        <taxon>Bacteria</taxon>
        <taxon>Pseudomonadati</taxon>
        <taxon>Pseudomonadota</taxon>
        <taxon>Gammaproteobacteria</taxon>
        <taxon>Pseudomonadales</taxon>
        <taxon>Pseudomonadaceae</taxon>
        <taxon>Pseudomonas</taxon>
    </lineage>
</organism>
<dbReference type="RefSeq" id="WP_090310597.1">
    <property type="nucleotide sequence ID" value="NZ_FNZE01000007.1"/>
</dbReference>
<proteinExistence type="predicted"/>
<dbReference type="EMBL" id="FNZE01000007">
    <property type="protein sequence ID" value="SEJ33909.1"/>
    <property type="molecule type" value="Genomic_DNA"/>
</dbReference>
<accession>A0A1H6XXZ1</accession>
<reference evidence="2" key="1">
    <citation type="submission" date="2016-10" db="EMBL/GenBank/DDBJ databases">
        <authorList>
            <person name="Varghese N."/>
            <person name="Submissions S."/>
        </authorList>
    </citation>
    <scope>NUCLEOTIDE SEQUENCE [LARGE SCALE GENOMIC DNA]</scope>
    <source>
        <strain evidence="2">LMG 25967</strain>
    </source>
</reference>
<evidence type="ECO:0000313" key="2">
    <source>
        <dbReference type="Proteomes" id="UP000242930"/>
    </source>
</evidence>
<gene>
    <name evidence="1" type="ORF">SAMN05216201_107101</name>
</gene>